<comment type="caution">
    <text evidence="3">The sequence shown here is derived from an EMBL/GenBank/DDBJ whole genome shotgun (WGS) entry which is preliminary data.</text>
</comment>
<accession>A0ABV0Y794</accession>
<dbReference type="Proteomes" id="UP001469553">
    <property type="component" value="Unassembled WGS sequence"/>
</dbReference>
<protein>
    <submittedName>
        <fullName evidence="3">Uncharacterized protein</fullName>
    </submittedName>
</protein>
<evidence type="ECO:0000256" key="1">
    <source>
        <dbReference type="SAM" id="MobiDB-lite"/>
    </source>
</evidence>
<gene>
    <name evidence="3" type="ORF">AMECASPLE_035619</name>
</gene>
<name>A0ABV0Y794_9TELE</name>
<keyword evidence="2" id="KW-0472">Membrane</keyword>
<evidence type="ECO:0000313" key="4">
    <source>
        <dbReference type="Proteomes" id="UP001469553"/>
    </source>
</evidence>
<feature type="region of interest" description="Disordered" evidence="1">
    <location>
        <begin position="22"/>
        <end position="55"/>
    </location>
</feature>
<reference evidence="3 4" key="1">
    <citation type="submission" date="2021-06" db="EMBL/GenBank/DDBJ databases">
        <authorList>
            <person name="Palmer J.M."/>
        </authorList>
    </citation>
    <scope>NUCLEOTIDE SEQUENCE [LARGE SCALE GENOMIC DNA]</scope>
    <source>
        <strain evidence="3 4">AS_MEX2019</strain>
        <tissue evidence="3">Muscle</tissue>
    </source>
</reference>
<sequence>MAEYSSEATDKRCYLERYTSHKTTSLDPKHPGFKSGQNGSAGCDRSLKKKKPELQPSSHYIPCVNLSAVFDTVNLCILLSILSVMGVGPFVRYYISQYGLLPHLRAGIAADRKGRRSSDVTVDCIRTPETPTFACKDRKTCKVLLYQSKTWI</sequence>
<keyword evidence="4" id="KW-1185">Reference proteome</keyword>
<keyword evidence="2" id="KW-1133">Transmembrane helix</keyword>
<feature type="transmembrane region" description="Helical" evidence="2">
    <location>
        <begin position="72"/>
        <end position="95"/>
    </location>
</feature>
<evidence type="ECO:0000313" key="3">
    <source>
        <dbReference type="EMBL" id="MEQ2289674.1"/>
    </source>
</evidence>
<proteinExistence type="predicted"/>
<keyword evidence="2" id="KW-0812">Transmembrane</keyword>
<organism evidence="3 4">
    <name type="scientific">Ameca splendens</name>
    <dbReference type="NCBI Taxonomy" id="208324"/>
    <lineage>
        <taxon>Eukaryota</taxon>
        <taxon>Metazoa</taxon>
        <taxon>Chordata</taxon>
        <taxon>Craniata</taxon>
        <taxon>Vertebrata</taxon>
        <taxon>Euteleostomi</taxon>
        <taxon>Actinopterygii</taxon>
        <taxon>Neopterygii</taxon>
        <taxon>Teleostei</taxon>
        <taxon>Neoteleostei</taxon>
        <taxon>Acanthomorphata</taxon>
        <taxon>Ovalentaria</taxon>
        <taxon>Atherinomorphae</taxon>
        <taxon>Cyprinodontiformes</taxon>
        <taxon>Goodeidae</taxon>
        <taxon>Ameca</taxon>
    </lineage>
</organism>
<evidence type="ECO:0000256" key="2">
    <source>
        <dbReference type="SAM" id="Phobius"/>
    </source>
</evidence>
<dbReference type="EMBL" id="JAHRIP010024166">
    <property type="protein sequence ID" value="MEQ2289674.1"/>
    <property type="molecule type" value="Genomic_DNA"/>
</dbReference>